<dbReference type="PANTHER" id="PTHR21694">
    <property type="entry name" value="COILED-COIL DOMAIN-CONTAINING PROTEIN 63"/>
    <property type="match status" value="1"/>
</dbReference>
<feature type="coiled-coil region" evidence="2">
    <location>
        <begin position="105"/>
        <end position="153"/>
    </location>
</feature>
<feature type="region of interest" description="Disordered" evidence="3">
    <location>
        <begin position="219"/>
        <end position="242"/>
    </location>
</feature>
<dbReference type="InterPro" id="IPR051876">
    <property type="entry name" value="ODA-DC/CCD"/>
</dbReference>
<evidence type="ECO:0000313" key="6">
    <source>
        <dbReference type="Proteomes" id="UP001209570"/>
    </source>
</evidence>
<feature type="compositionally biased region" description="Basic and acidic residues" evidence="3">
    <location>
        <begin position="511"/>
        <end position="525"/>
    </location>
</feature>
<feature type="coiled-coil region" evidence="2">
    <location>
        <begin position="326"/>
        <end position="385"/>
    </location>
</feature>
<dbReference type="InterPro" id="IPR049258">
    <property type="entry name" value="ODAD1_CC"/>
</dbReference>
<feature type="region of interest" description="Disordered" evidence="3">
    <location>
        <begin position="1"/>
        <end position="29"/>
    </location>
</feature>
<feature type="compositionally biased region" description="Acidic residues" evidence="3">
    <location>
        <begin position="499"/>
        <end position="510"/>
    </location>
</feature>
<evidence type="ECO:0000256" key="2">
    <source>
        <dbReference type="SAM" id="Coils"/>
    </source>
</evidence>
<reference evidence="5" key="1">
    <citation type="submission" date="2021-12" db="EMBL/GenBank/DDBJ databases">
        <title>Prjna785345.</title>
        <authorList>
            <person name="Rujirawat T."/>
            <person name="Krajaejun T."/>
        </authorList>
    </citation>
    <scope>NUCLEOTIDE SEQUENCE</scope>
    <source>
        <strain evidence="5">Pi057C3</strain>
    </source>
</reference>
<keyword evidence="1 2" id="KW-0175">Coiled coil</keyword>
<feature type="region of interest" description="Disordered" evidence="3">
    <location>
        <begin position="451"/>
        <end position="477"/>
    </location>
</feature>
<proteinExistence type="predicted"/>
<feature type="domain" description="ODAD1 central coiled coil region" evidence="4">
    <location>
        <begin position="275"/>
        <end position="419"/>
    </location>
</feature>
<organism evidence="5 6">
    <name type="scientific">Pythium insidiosum</name>
    <name type="common">Pythiosis disease agent</name>
    <dbReference type="NCBI Taxonomy" id="114742"/>
    <lineage>
        <taxon>Eukaryota</taxon>
        <taxon>Sar</taxon>
        <taxon>Stramenopiles</taxon>
        <taxon>Oomycota</taxon>
        <taxon>Peronosporomycetes</taxon>
        <taxon>Pythiales</taxon>
        <taxon>Pythiaceae</taxon>
        <taxon>Pythium</taxon>
    </lineage>
</organism>
<dbReference type="EMBL" id="JAKCXM010000066">
    <property type="protein sequence ID" value="KAJ0404237.1"/>
    <property type="molecule type" value="Genomic_DNA"/>
</dbReference>
<dbReference type="AlphaFoldDB" id="A0AAD5LNE3"/>
<gene>
    <name evidence="5" type="ORF">P43SY_000637</name>
</gene>
<dbReference type="Proteomes" id="UP001209570">
    <property type="component" value="Unassembled WGS sequence"/>
</dbReference>
<accession>A0AAD5LNE3</accession>
<protein>
    <recommendedName>
        <fullName evidence="4">ODAD1 central coiled coil region domain-containing protein</fullName>
    </recommendedName>
</protein>
<feature type="domain" description="ODAD1 central coiled coil region" evidence="4">
    <location>
        <begin position="103"/>
        <end position="211"/>
    </location>
</feature>
<evidence type="ECO:0000313" key="5">
    <source>
        <dbReference type="EMBL" id="KAJ0404237.1"/>
    </source>
</evidence>
<feature type="compositionally biased region" description="Basic residues" evidence="3">
    <location>
        <begin position="530"/>
        <end position="542"/>
    </location>
</feature>
<comment type="caution">
    <text evidence="5">The sequence shown here is derived from an EMBL/GenBank/DDBJ whole genome shotgun (WGS) entry which is preliminary data.</text>
</comment>
<evidence type="ECO:0000259" key="4">
    <source>
        <dbReference type="Pfam" id="PF21773"/>
    </source>
</evidence>
<feature type="region of interest" description="Disordered" evidence="3">
    <location>
        <begin position="490"/>
        <end position="542"/>
    </location>
</feature>
<sequence length="542" mass="61145">MNGNDGGASSRFQSPVPRPRVFPPDVSAIPLSPSRLDSPMFRERISTLMHQGDFYAKRLDIERRRSLDLDACLSRVRDVHFEARKRLCNATNAQQSTATAEVKSVRTLENRLDKVLTRYNEVRNANKKLRDEIQSLRREKVQQQAIQDKLERETHQKQSEIAKVAGATQNALDSRDRANRQTEMLRSQLHEDDEEFEAGWQERKMMIDQDRANIRDIPRLRTPKSPTRHAMPSVRGRLLPSDLSGTGSPAFSLLSTPDIKLRDETMKNVWLLNEKENDLRRQSERLKTVEDGLTKIKKKTGVSDAEELAQSLLSAEEKNFSLFNLINDLNTEMEAIEIENNELEQMIEACKGSGTNSDAHRAQLKKQLEDQIEKSKQKVSFFELRQAESSEAMEAMKVGALNIYHKVGHNDEAFAQQLTSHGVTEANMHKLLGIIEQRIGELVDIHNIATNAHPSTAKPETAADSAQSKAARDKKALAAAANPVSAITALLRPMPPSADEFDNSDPEETEDGVRPCKISELHEKTATMVGRRKEKPSRQPKK</sequence>
<evidence type="ECO:0000256" key="1">
    <source>
        <dbReference type="ARBA" id="ARBA00023054"/>
    </source>
</evidence>
<keyword evidence="6" id="KW-1185">Reference proteome</keyword>
<dbReference type="Pfam" id="PF21773">
    <property type="entry name" value="ODAD1_CC"/>
    <property type="match status" value="2"/>
</dbReference>
<evidence type="ECO:0000256" key="3">
    <source>
        <dbReference type="SAM" id="MobiDB-lite"/>
    </source>
</evidence>
<dbReference type="PANTHER" id="PTHR21694:SF18">
    <property type="entry name" value="COILED-COIL DOMAIN-CONTAINING PROTEIN 63"/>
    <property type="match status" value="1"/>
</dbReference>
<name>A0AAD5LNE3_PYTIN</name>